<dbReference type="SUPFAM" id="SSF53756">
    <property type="entry name" value="UDP-Glycosyltransferase/glycogen phosphorylase"/>
    <property type="match status" value="1"/>
</dbReference>
<keyword evidence="2" id="KW-1185">Reference proteome</keyword>
<dbReference type="EMBL" id="JBHFEH010000163">
    <property type="protein sequence ID" value="KAL2045113.1"/>
    <property type="molecule type" value="Genomic_DNA"/>
</dbReference>
<comment type="caution">
    <text evidence="1">The sequence shown here is derived from an EMBL/GenBank/DDBJ whole genome shotgun (WGS) entry which is preliminary data.</text>
</comment>
<dbReference type="Gene3D" id="3.40.50.2000">
    <property type="entry name" value="Glycogen Phosphorylase B"/>
    <property type="match status" value="1"/>
</dbReference>
<proteinExistence type="predicted"/>
<protein>
    <submittedName>
        <fullName evidence="1">Uncharacterized protein</fullName>
    </submittedName>
</protein>
<evidence type="ECO:0000313" key="2">
    <source>
        <dbReference type="Proteomes" id="UP001590951"/>
    </source>
</evidence>
<gene>
    <name evidence="1" type="ORF">ABVK25_012218</name>
</gene>
<dbReference type="Proteomes" id="UP001590951">
    <property type="component" value="Unassembled WGS sequence"/>
</dbReference>
<evidence type="ECO:0000313" key="1">
    <source>
        <dbReference type="EMBL" id="KAL2045113.1"/>
    </source>
</evidence>
<sequence>MPWTSPACDIDVTPAVPDVGTSGMAGQVSMARALWVDPMPGQVEEYRRILKDFAADALIVDMIALGARATAELEGLPYITIGHNPRVAFGHANLPATWKADNGIGQVDA</sequence>
<organism evidence="1 2">
    <name type="scientific">Lepraria finkii</name>
    <dbReference type="NCBI Taxonomy" id="1340010"/>
    <lineage>
        <taxon>Eukaryota</taxon>
        <taxon>Fungi</taxon>
        <taxon>Dikarya</taxon>
        <taxon>Ascomycota</taxon>
        <taxon>Pezizomycotina</taxon>
        <taxon>Lecanoromycetes</taxon>
        <taxon>OSLEUM clade</taxon>
        <taxon>Lecanoromycetidae</taxon>
        <taxon>Lecanorales</taxon>
        <taxon>Lecanorineae</taxon>
        <taxon>Stereocaulaceae</taxon>
        <taxon>Lepraria</taxon>
    </lineage>
</organism>
<reference evidence="1 2" key="1">
    <citation type="submission" date="2024-09" db="EMBL/GenBank/DDBJ databases">
        <title>Rethinking Asexuality: The Enigmatic Case of Functional Sexual Genes in Lepraria (Stereocaulaceae).</title>
        <authorList>
            <person name="Doellman M."/>
            <person name="Sun Y."/>
            <person name="Barcenas-Pena A."/>
            <person name="Lumbsch H.T."/>
            <person name="Grewe F."/>
        </authorList>
    </citation>
    <scope>NUCLEOTIDE SEQUENCE [LARGE SCALE GENOMIC DNA]</scope>
    <source>
        <strain evidence="1 2">Grewe 0041</strain>
    </source>
</reference>
<accession>A0ABR4ANU5</accession>
<name>A0ABR4ANU5_9LECA</name>